<feature type="transmembrane region" description="Helical" evidence="7">
    <location>
        <begin position="166"/>
        <end position="186"/>
    </location>
</feature>
<evidence type="ECO:0000313" key="10">
    <source>
        <dbReference type="EMBL" id="MBC5647693.1"/>
    </source>
</evidence>
<keyword evidence="3" id="KW-0547">Nucleotide-binding</keyword>
<protein>
    <submittedName>
        <fullName evidence="10">NHLP bacteriocin export ABC transporter permease/ATPase subunit</fullName>
    </submittedName>
</protein>
<feature type="domain" description="ABC transmembrane type-1" evidence="9">
    <location>
        <begin position="167"/>
        <end position="444"/>
    </location>
</feature>
<proteinExistence type="predicted"/>
<dbReference type="EMBL" id="JACOON010000002">
    <property type="protein sequence ID" value="MBC5647693.1"/>
    <property type="molecule type" value="Genomic_DNA"/>
</dbReference>
<dbReference type="SUPFAM" id="SSF52540">
    <property type="entry name" value="P-loop containing nucleoside triphosphate hydrolases"/>
    <property type="match status" value="1"/>
</dbReference>
<dbReference type="Pfam" id="PF00005">
    <property type="entry name" value="ABC_tran"/>
    <property type="match status" value="1"/>
</dbReference>
<evidence type="ECO:0000256" key="6">
    <source>
        <dbReference type="ARBA" id="ARBA00023136"/>
    </source>
</evidence>
<gene>
    <name evidence="10" type="ORF">H8S18_05045</name>
</gene>
<dbReference type="SMART" id="SM00382">
    <property type="entry name" value="AAA"/>
    <property type="match status" value="1"/>
</dbReference>
<dbReference type="Pfam" id="PF00664">
    <property type="entry name" value="ABC_membrane"/>
    <property type="match status" value="1"/>
</dbReference>
<name>A0ABR7EDG9_9FIRM</name>
<feature type="transmembrane region" description="Helical" evidence="7">
    <location>
        <begin position="305"/>
        <end position="326"/>
    </location>
</feature>
<dbReference type="PROSITE" id="PS00211">
    <property type="entry name" value="ABC_TRANSPORTER_1"/>
    <property type="match status" value="1"/>
</dbReference>
<dbReference type="SUPFAM" id="SSF90123">
    <property type="entry name" value="ABC transporter transmembrane region"/>
    <property type="match status" value="1"/>
</dbReference>
<dbReference type="InterPro" id="IPR027417">
    <property type="entry name" value="P-loop_NTPase"/>
</dbReference>
<feature type="transmembrane region" description="Helical" evidence="7">
    <location>
        <begin position="206"/>
        <end position="227"/>
    </location>
</feature>
<sequence length="712" mass="78130">MNGQRQKKDWRQMEEAYEALLSVVRAHEKNRGGAETDVLSYILRYLNIQEPDIPAEITDKRERLEYVLRPSGVMYRTVRLDGDWWKTVTGPMLGTLEDGTPVALIPTLFNGYVYYDAEGNRIAVNRKTARKIQAKAISFTRSLPLRPIRLRDFLKFLLEELSPGDILWVLFASLCAGLLGMVLPYINQLIFDRIIPIGMAENILPAAALLAGATVGGLLFGISRSLVLARLSDKIILAARSASMARIMSLPPSFFKEYSAGDLAQRVNGMDRIAKTLSGTVLTTGLTAIFSFVYIFQMVSFSPQLVAPGMLMICASVAVLTAVMLVQARVEKKRVTLNAKTNGLIYGLYKGIQKIKIAGAEKRAFSKWAKAYAEIGTVRFRPPLFLILSGALTGAVSLGGTILLYYVAGTSGISQSDYIAFSTAYGAISSALVALAGVAPELAKIGPQIEIIQPVFDAQPEVDMQKKQPAALHGEIDISNVSFRYTEDMPLILDNFSLHIRQGEYVGIVGKSGCGKSTLLRLLIGFEQPESGAIYYDGNDMETLDLRWLRQKTGVVLQDGKLMNGDIFSNIIVTAPWSTMDDAWEAARLAGIAEDIEKMPMGMMTVIGEDGHGLSGGQKQRLLIARALVGKPGILLFDEATSALDNLVQDMVAENIARIGCTRIAVAHRLSTVRQCDRIIMIDGGRIAEEGSYEELMEKRGLFYEFAVRQIA</sequence>
<reference evidence="10 11" key="1">
    <citation type="submission" date="2020-08" db="EMBL/GenBank/DDBJ databases">
        <title>Genome public.</title>
        <authorList>
            <person name="Liu C."/>
            <person name="Sun Q."/>
        </authorList>
    </citation>
    <scope>NUCLEOTIDE SEQUENCE [LARGE SCALE GENOMIC DNA]</scope>
    <source>
        <strain evidence="10 11">NSJ-35</strain>
    </source>
</reference>
<dbReference type="NCBIfam" id="TIGR03797">
    <property type="entry name" value="NHLM_micro_ABC2"/>
    <property type="match status" value="1"/>
</dbReference>
<dbReference type="InterPro" id="IPR022515">
    <property type="entry name" value="NHPM_micro_ABC2"/>
</dbReference>
<keyword evidence="11" id="KW-1185">Reference proteome</keyword>
<evidence type="ECO:0000259" key="8">
    <source>
        <dbReference type="PROSITE" id="PS50893"/>
    </source>
</evidence>
<dbReference type="PROSITE" id="PS50893">
    <property type="entry name" value="ABC_TRANSPORTER_2"/>
    <property type="match status" value="1"/>
</dbReference>
<keyword evidence="4" id="KW-0067">ATP-binding</keyword>
<keyword evidence="2 7" id="KW-0812">Transmembrane</keyword>
<dbReference type="PANTHER" id="PTHR24221">
    <property type="entry name" value="ATP-BINDING CASSETTE SUB-FAMILY B"/>
    <property type="match status" value="1"/>
</dbReference>
<dbReference type="InterPro" id="IPR003439">
    <property type="entry name" value="ABC_transporter-like_ATP-bd"/>
</dbReference>
<keyword evidence="6 7" id="KW-0472">Membrane</keyword>
<dbReference type="InterPro" id="IPR036640">
    <property type="entry name" value="ABC1_TM_sf"/>
</dbReference>
<dbReference type="InterPro" id="IPR017871">
    <property type="entry name" value="ABC_transporter-like_CS"/>
</dbReference>
<feature type="transmembrane region" description="Helical" evidence="7">
    <location>
        <begin position="276"/>
        <end position="299"/>
    </location>
</feature>
<evidence type="ECO:0000259" key="9">
    <source>
        <dbReference type="PROSITE" id="PS50929"/>
    </source>
</evidence>
<feature type="domain" description="ABC transporter" evidence="8">
    <location>
        <begin position="476"/>
        <end position="709"/>
    </location>
</feature>
<dbReference type="RefSeq" id="WP_186857212.1">
    <property type="nucleotide sequence ID" value="NZ_JACOON010000002.1"/>
</dbReference>
<evidence type="ECO:0000256" key="3">
    <source>
        <dbReference type="ARBA" id="ARBA00022741"/>
    </source>
</evidence>
<evidence type="ECO:0000256" key="2">
    <source>
        <dbReference type="ARBA" id="ARBA00022692"/>
    </source>
</evidence>
<dbReference type="InterPro" id="IPR039421">
    <property type="entry name" value="Type_1_exporter"/>
</dbReference>
<evidence type="ECO:0000313" key="11">
    <source>
        <dbReference type="Proteomes" id="UP000606889"/>
    </source>
</evidence>
<accession>A0ABR7EDG9</accession>
<comment type="caution">
    <text evidence="10">The sequence shown here is derived from an EMBL/GenBank/DDBJ whole genome shotgun (WGS) entry which is preliminary data.</text>
</comment>
<feature type="transmembrane region" description="Helical" evidence="7">
    <location>
        <begin position="418"/>
        <end position="439"/>
    </location>
</feature>
<keyword evidence="5 7" id="KW-1133">Transmembrane helix</keyword>
<dbReference type="InterPro" id="IPR011527">
    <property type="entry name" value="ABC1_TM_dom"/>
</dbReference>
<dbReference type="Gene3D" id="3.40.50.300">
    <property type="entry name" value="P-loop containing nucleotide triphosphate hydrolases"/>
    <property type="match status" value="1"/>
</dbReference>
<organism evidence="10 11">
    <name type="scientific">Christensenella tenuis</name>
    <dbReference type="NCBI Taxonomy" id="2763033"/>
    <lineage>
        <taxon>Bacteria</taxon>
        <taxon>Bacillati</taxon>
        <taxon>Bacillota</taxon>
        <taxon>Clostridia</taxon>
        <taxon>Christensenellales</taxon>
        <taxon>Christensenellaceae</taxon>
        <taxon>Christensenella</taxon>
    </lineage>
</organism>
<dbReference type="InterPro" id="IPR003593">
    <property type="entry name" value="AAA+_ATPase"/>
</dbReference>
<feature type="transmembrane region" description="Helical" evidence="7">
    <location>
        <begin position="384"/>
        <end position="406"/>
    </location>
</feature>
<comment type="subcellular location">
    <subcellularLocation>
        <location evidence="1">Cell membrane</location>
        <topology evidence="1">Multi-pass membrane protein</topology>
    </subcellularLocation>
</comment>
<dbReference type="Gene3D" id="1.20.1560.10">
    <property type="entry name" value="ABC transporter type 1, transmembrane domain"/>
    <property type="match status" value="1"/>
</dbReference>
<evidence type="ECO:0000256" key="4">
    <source>
        <dbReference type="ARBA" id="ARBA00022840"/>
    </source>
</evidence>
<dbReference type="PROSITE" id="PS50929">
    <property type="entry name" value="ABC_TM1F"/>
    <property type="match status" value="1"/>
</dbReference>
<evidence type="ECO:0000256" key="7">
    <source>
        <dbReference type="SAM" id="Phobius"/>
    </source>
</evidence>
<dbReference type="PANTHER" id="PTHR24221:SF654">
    <property type="entry name" value="ATP-BINDING CASSETTE SUB-FAMILY B MEMBER 6"/>
    <property type="match status" value="1"/>
</dbReference>
<evidence type="ECO:0000256" key="1">
    <source>
        <dbReference type="ARBA" id="ARBA00004651"/>
    </source>
</evidence>
<evidence type="ECO:0000256" key="5">
    <source>
        <dbReference type="ARBA" id="ARBA00022989"/>
    </source>
</evidence>
<dbReference type="Proteomes" id="UP000606889">
    <property type="component" value="Unassembled WGS sequence"/>
</dbReference>